<evidence type="ECO:0000256" key="5">
    <source>
        <dbReference type="ARBA" id="ARBA00022827"/>
    </source>
</evidence>
<comment type="similarity">
    <text evidence="3 8">Belongs to the methylenetetrahydrofolate reductase family.</text>
</comment>
<dbReference type="GO" id="GO:0009086">
    <property type="term" value="P:methionine biosynthetic process"/>
    <property type="evidence" value="ECO:0007669"/>
    <property type="project" value="TreeGrafter"/>
</dbReference>
<evidence type="ECO:0000256" key="8">
    <source>
        <dbReference type="RuleBase" id="RU003862"/>
    </source>
</evidence>
<dbReference type="Gene3D" id="3.20.20.220">
    <property type="match status" value="1"/>
</dbReference>
<keyword evidence="4 8" id="KW-0285">Flavoprotein</keyword>
<dbReference type="GO" id="GO:0071949">
    <property type="term" value="F:FAD binding"/>
    <property type="evidence" value="ECO:0007669"/>
    <property type="project" value="TreeGrafter"/>
</dbReference>
<evidence type="ECO:0000256" key="4">
    <source>
        <dbReference type="ARBA" id="ARBA00022630"/>
    </source>
</evidence>
<dbReference type="PANTHER" id="PTHR45754">
    <property type="entry name" value="METHYLENETETRAHYDROFOLATE REDUCTASE"/>
    <property type="match status" value="1"/>
</dbReference>
<dbReference type="Proteomes" id="UP000408482">
    <property type="component" value="Unassembled WGS sequence"/>
</dbReference>
<dbReference type="GO" id="GO:0106312">
    <property type="term" value="F:methylenetetrahydrofolate reductase (NADH) activity"/>
    <property type="evidence" value="ECO:0007669"/>
    <property type="project" value="UniProtKB-EC"/>
</dbReference>
<evidence type="ECO:0000313" key="10">
    <source>
        <dbReference type="Proteomes" id="UP000408482"/>
    </source>
</evidence>
<evidence type="ECO:0000313" key="9">
    <source>
        <dbReference type="EMBL" id="VUX40586.1"/>
    </source>
</evidence>
<comment type="catalytic activity">
    <reaction evidence="7">
        <text>(6S)-5-methyl-5,6,7,8-tetrahydrofolate + NAD(+) = (6R)-5,10-methylene-5,6,7,8-tetrahydrofolate + NADH + H(+)</text>
        <dbReference type="Rhea" id="RHEA:19821"/>
        <dbReference type="ChEBI" id="CHEBI:15378"/>
        <dbReference type="ChEBI" id="CHEBI:15636"/>
        <dbReference type="ChEBI" id="CHEBI:18608"/>
        <dbReference type="ChEBI" id="CHEBI:57540"/>
        <dbReference type="ChEBI" id="CHEBI:57945"/>
        <dbReference type="EC" id="1.5.1.54"/>
    </reaction>
    <physiologicalReaction direction="right-to-left" evidence="7">
        <dbReference type="Rhea" id="RHEA:19823"/>
    </physiologicalReaction>
</comment>
<accession>A0A564W6T1</accession>
<dbReference type="RefSeq" id="WP_144095311.1">
    <property type="nucleotide sequence ID" value="NZ_CABHMX010000008.1"/>
</dbReference>
<dbReference type="Pfam" id="PF02219">
    <property type="entry name" value="MTHFR"/>
    <property type="match status" value="1"/>
</dbReference>
<dbReference type="AlphaFoldDB" id="A0A564W6T1"/>
<sequence>MKLSEAMREKMLLSFELFPPKTEKGMANLPGTIEHLMKYRPEYISCTYGAGGGNVGANREVCQMIRNAGTVPVTHFTVIKNTKEGIRQQLEQYLADGVNHMLALRGDIPLGETTTCGDFNYATDLVKFVRDEFGDKFEIAVAGSPEGHIACRSLDADIAVLRQKQDNGADYIMTQLCWDMEQFKYWLDAIREAGVTMPVDVGVMPILDQAATINMALSRNGCVMDSELCRLISRNWLFPNPFNAKDADGKPFDMFYEDKVKRFKEEGIEYTIRQIDEYRALGVDGIHLYALNKWKDVSEIIDRSGLRTLI</sequence>
<organism evidence="9 10">
    <name type="scientific">Blautia luti</name>
    <dbReference type="NCBI Taxonomy" id="89014"/>
    <lineage>
        <taxon>Bacteria</taxon>
        <taxon>Bacillati</taxon>
        <taxon>Bacillota</taxon>
        <taxon>Clostridia</taxon>
        <taxon>Lachnospirales</taxon>
        <taxon>Lachnospiraceae</taxon>
        <taxon>Blautia</taxon>
    </lineage>
</organism>
<dbReference type="InterPro" id="IPR029041">
    <property type="entry name" value="FAD-linked_oxidoreductase-like"/>
</dbReference>
<evidence type="ECO:0000256" key="6">
    <source>
        <dbReference type="ARBA" id="ARBA00023002"/>
    </source>
</evidence>
<proteinExistence type="inferred from homology"/>
<comment type="pathway">
    <text evidence="2 8">One-carbon metabolism; tetrahydrofolate interconversion.</text>
</comment>
<keyword evidence="5 8" id="KW-0274">FAD</keyword>
<dbReference type="EMBL" id="CABHNW010000164">
    <property type="protein sequence ID" value="VUX40586.1"/>
    <property type="molecule type" value="Genomic_DNA"/>
</dbReference>
<keyword evidence="6 8" id="KW-0560">Oxidoreductase</keyword>
<keyword evidence="10" id="KW-1185">Reference proteome</keyword>
<evidence type="ECO:0000256" key="1">
    <source>
        <dbReference type="ARBA" id="ARBA00001974"/>
    </source>
</evidence>
<evidence type="ECO:0000256" key="2">
    <source>
        <dbReference type="ARBA" id="ARBA00004777"/>
    </source>
</evidence>
<evidence type="ECO:0000256" key="3">
    <source>
        <dbReference type="ARBA" id="ARBA00006743"/>
    </source>
</evidence>
<dbReference type="PANTHER" id="PTHR45754:SF3">
    <property type="entry name" value="METHYLENETETRAHYDROFOLATE REDUCTASE (NADPH)"/>
    <property type="match status" value="1"/>
</dbReference>
<dbReference type="SUPFAM" id="SSF51730">
    <property type="entry name" value="FAD-linked oxidoreductase"/>
    <property type="match status" value="1"/>
</dbReference>
<dbReference type="CDD" id="cd00537">
    <property type="entry name" value="MTHFR"/>
    <property type="match status" value="1"/>
</dbReference>
<dbReference type="InterPro" id="IPR003171">
    <property type="entry name" value="Mehydrof_redctse-like"/>
</dbReference>
<dbReference type="GO" id="GO:0035999">
    <property type="term" value="P:tetrahydrofolate interconversion"/>
    <property type="evidence" value="ECO:0007669"/>
    <property type="project" value="UniProtKB-UniPathway"/>
</dbReference>
<reference evidence="9 10" key="1">
    <citation type="submission" date="2019-07" db="EMBL/GenBank/DDBJ databases">
        <authorList>
            <person name="Hibberd C M."/>
            <person name="Gehrig L. J."/>
            <person name="Chang H.-W."/>
            <person name="Venkatesh S."/>
        </authorList>
    </citation>
    <scope>NUCLEOTIDE SEQUENCE [LARGE SCALE GENOMIC DNA]</scope>
    <source>
        <strain evidence="9">Blautia_luti_SSTS_Bg7063</strain>
    </source>
</reference>
<comment type="cofactor">
    <cofactor evidence="1 8">
        <name>FAD</name>
        <dbReference type="ChEBI" id="CHEBI:57692"/>
    </cofactor>
</comment>
<dbReference type="UniPathway" id="UPA00193"/>
<dbReference type="GO" id="GO:0005829">
    <property type="term" value="C:cytosol"/>
    <property type="evidence" value="ECO:0007669"/>
    <property type="project" value="TreeGrafter"/>
</dbReference>
<gene>
    <name evidence="9" type="primary">metF</name>
    <name evidence="9" type="ORF">RSSSTS7063_01194</name>
</gene>
<evidence type="ECO:0000256" key="7">
    <source>
        <dbReference type="ARBA" id="ARBA00048628"/>
    </source>
</evidence>
<name>A0A564W6T1_9FIRM</name>
<protein>
    <recommendedName>
        <fullName evidence="8">Methylenetetrahydrofolate reductase</fullName>
    </recommendedName>
</protein>